<feature type="non-terminal residue" evidence="4">
    <location>
        <position position="245"/>
    </location>
</feature>
<organism evidence="3 4">
    <name type="scientific">Aplysia californica</name>
    <name type="common">California sea hare</name>
    <dbReference type="NCBI Taxonomy" id="6500"/>
    <lineage>
        <taxon>Eukaryota</taxon>
        <taxon>Metazoa</taxon>
        <taxon>Spiralia</taxon>
        <taxon>Lophotrochozoa</taxon>
        <taxon>Mollusca</taxon>
        <taxon>Gastropoda</taxon>
        <taxon>Heterobranchia</taxon>
        <taxon>Euthyneura</taxon>
        <taxon>Tectipleura</taxon>
        <taxon>Aplysiida</taxon>
        <taxon>Aplysioidea</taxon>
        <taxon>Aplysiidae</taxon>
        <taxon>Aplysia</taxon>
    </lineage>
</organism>
<sequence>MLFWRKFINKYLLPIKPSPEEKKNIADELRELRNNSSFGLIIINLLWMAVNFMFQFTTAAKVTIPTGHSSGAVEESALGLSFVGLLLILLLTQVIGMLIHRLGTLQHLLAITEIKIRRSSGHHQEDGEDTSIQDAIRHIKDVLRMPAEDDPGAVTEAPEIADEGTAFGETVVGASTRRLPFDESQRLSQTIKRIGSLLDARRFNQTLDRNTSETLNTVRRRLTGENHRENLGLSKRPELPPRPRH</sequence>
<protein>
    <submittedName>
        <fullName evidence="4">Uncharacterized protein LOC101864585</fullName>
    </submittedName>
</protein>
<proteinExistence type="predicted"/>
<evidence type="ECO:0000256" key="2">
    <source>
        <dbReference type="SAM" id="Phobius"/>
    </source>
</evidence>
<feature type="transmembrane region" description="Helical" evidence="2">
    <location>
        <begin position="38"/>
        <end position="57"/>
    </location>
</feature>
<keyword evidence="2" id="KW-1133">Transmembrane helix</keyword>
<dbReference type="RefSeq" id="XP_012946079.1">
    <property type="nucleotide sequence ID" value="XM_013090625.2"/>
</dbReference>
<gene>
    <name evidence="4" type="primary">LOC101864585</name>
</gene>
<feature type="region of interest" description="Disordered" evidence="1">
    <location>
        <begin position="220"/>
        <end position="245"/>
    </location>
</feature>
<keyword evidence="2" id="KW-0472">Membrane</keyword>
<evidence type="ECO:0000313" key="3">
    <source>
        <dbReference type="Proteomes" id="UP000694888"/>
    </source>
</evidence>
<keyword evidence="2" id="KW-0812">Transmembrane</keyword>
<dbReference type="Proteomes" id="UP000694888">
    <property type="component" value="Unplaced"/>
</dbReference>
<accession>A0ABM1AED7</accession>
<feature type="transmembrane region" description="Helical" evidence="2">
    <location>
        <begin position="77"/>
        <end position="99"/>
    </location>
</feature>
<name>A0ABM1AED7_APLCA</name>
<dbReference type="GeneID" id="101864585"/>
<evidence type="ECO:0000256" key="1">
    <source>
        <dbReference type="SAM" id="MobiDB-lite"/>
    </source>
</evidence>
<keyword evidence="3" id="KW-1185">Reference proteome</keyword>
<evidence type="ECO:0000313" key="4">
    <source>
        <dbReference type="RefSeq" id="XP_012946079.1"/>
    </source>
</evidence>
<feature type="compositionally biased region" description="Basic and acidic residues" evidence="1">
    <location>
        <begin position="222"/>
        <end position="245"/>
    </location>
</feature>
<reference evidence="4" key="1">
    <citation type="submission" date="2025-08" db="UniProtKB">
        <authorList>
            <consortium name="RefSeq"/>
        </authorList>
    </citation>
    <scope>IDENTIFICATION</scope>
</reference>